<name>A0A495IZX4_9SPHI</name>
<dbReference type="AlphaFoldDB" id="A0A495IZX4"/>
<dbReference type="OrthoDB" id="924828at2"/>
<dbReference type="EMBL" id="RBKU01000001">
    <property type="protein sequence ID" value="RKR82032.1"/>
    <property type="molecule type" value="Genomic_DNA"/>
</dbReference>
<dbReference type="Proteomes" id="UP000268007">
    <property type="component" value="Unassembled WGS sequence"/>
</dbReference>
<keyword evidence="1" id="KW-0732">Signal</keyword>
<evidence type="ECO:0000313" key="3">
    <source>
        <dbReference type="Proteomes" id="UP000268007"/>
    </source>
</evidence>
<evidence type="ECO:0000256" key="1">
    <source>
        <dbReference type="SAM" id="SignalP"/>
    </source>
</evidence>
<organism evidence="2 3">
    <name type="scientific">Mucilaginibacter gracilis</name>
    <dbReference type="NCBI Taxonomy" id="423350"/>
    <lineage>
        <taxon>Bacteria</taxon>
        <taxon>Pseudomonadati</taxon>
        <taxon>Bacteroidota</taxon>
        <taxon>Sphingobacteriia</taxon>
        <taxon>Sphingobacteriales</taxon>
        <taxon>Sphingobacteriaceae</taxon>
        <taxon>Mucilaginibacter</taxon>
    </lineage>
</organism>
<dbReference type="RefSeq" id="WP_121197668.1">
    <property type="nucleotide sequence ID" value="NZ_RBKU01000001.1"/>
</dbReference>
<comment type="caution">
    <text evidence="2">The sequence shown here is derived from an EMBL/GenBank/DDBJ whole genome shotgun (WGS) entry which is preliminary data.</text>
</comment>
<feature type="chain" id="PRO_5019849159" description="Outer membrane beta-barrel porin/alpha-amylase" evidence="1">
    <location>
        <begin position="21"/>
        <end position="339"/>
    </location>
</feature>
<accession>A0A495IZX4</accession>
<gene>
    <name evidence="2" type="ORF">BDD43_2198</name>
</gene>
<protein>
    <recommendedName>
        <fullName evidence="4">Outer membrane beta-barrel porin/alpha-amylase</fullName>
    </recommendedName>
</protein>
<evidence type="ECO:0008006" key="4">
    <source>
        <dbReference type="Google" id="ProtNLM"/>
    </source>
</evidence>
<keyword evidence="3" id="KW-1185">Reference proteome</keyword>
<reference evidence="2 3" key="1">
    <citation type="submission" date="2018-10" db="EMBL/GenBank/DDBJ databases">
        <title>Genomic Encyclopedia of Archaeal and Bacterial Type Strains, Phase II (KMG-II): from individual species to whole genera.</title>
        <authorList>
            <person name="Goeker M."/>
        </authorList>
    </citation>
    <scope>NUCLEOTIDE SEQUENCE [LARGE SCALE GENOMIC DNA]</scope>
    <source>
        <strain evidence="2 3">DSM 18602</strain>
    </source>
</reference>
<evidence type="ECO:0000313" key="2">
    <source>
        <dbReference type="EMBL" id="RKR82032.1"/>
    </source>
</evidence>
<feature type="signal peptide" evidence="1">
    <location>
        <begin position="1"/>
        <end position="20"/>
    </location>
</feature>
<sequence length="339" mass="37718">MNIKRLLLLILLFHALTATAQTENQKGTKKLTDTTTMPIMSQYAISYPRLRQGFLATDIIAGRNITGELNGKKLYEGKMAMERIRENFNIPVVQWARNSITGTISYQHVHFQTGQITSFSPEFPNTDQSINKSTVGITLSFSRADSIFGHPVNYSGSLTGLADDKGIERVNYLGLISVPISKSKYSSFNVGLIVVIDPSAVSPVIPIISYWHKFQTADLDLYVELPTKIAVKKQLTKRSWVVVGSELGSNLYFFELNQPALPDKAILKTVDIRSGASFEYLATKKLILGVSGGVYTGISTRLFDHNDKSSDYFFRTSNGSSPYISFSISFLPFLKSIKR</sequence>
<proteinExistence type="predicted"/>